<reference evidence="2" key="1">
    <citation type="submission" date="2020-02" db="EMBL/GenBank/DDBJ databases">
        <authorList>
            <person name="Meier V. D."/>
        </authorList>
    </citation>
    <scope>NUCLEOTIDE SEQUENCE</scope>
    <source>
        <strain evidence="2">AVDCRST_MAG27</strain>
    </source>
</reference>
<feature type="region of interest" description="Disordered" evidence="1">
    <location>
        <begin position="1"/>
        <end position="81"/>
    </location>
</feature>
<feature type="non-terminal residue" evidence="2">
    <location>
        <position position="1"/>
    </location>
</feature>
<dbReference type="EMBL" id="CADCTD010000162">
    <property type="protein sequence ID" value="CAA9277894.1"/>
    <property type="molecule type" value="Genomic_DNA"/>
</dbReference>
<evidence type="ECO:0000256" key="1">
    <source>
        <dbReference type="SAM" id="MobiDB-lite"/>
    </source>
</evidence>
<dbReference type="AlphaFoldDB" id="A0A6J4JHZ1"/>
<feature type="compositionally biased region" description="Basic and acidic residues" evidence="1">
    <location>
        <begin position="39"/>
        <end position="81"/>
    </location>
</feature>
<sequence length="81" mass="9301">ASEQRRHYAAQPDRRSGRRGIRRPCGSQPQGRVQRPARSRSEAARRRPDNQLLLERGRAGPADRRRLRRDQGRRGGADAHL</sequence>
<protein>
    <submittedName>
        <fullName evidence="2">Uncharacterized protein</fullName>
    </submittedName>
</protein>
<feature type="non-terminal residue" evidence="2">
    <location>
        <position position="81"/>
    </location>
</feature>
<proteinExistence type="predicted"/>
<evidence type="ECO:0000313" key="2">
    <source>
        <dbReference type="EMBL" id="CAA9277894.1"/>
    </source>
</evidence>
<gene>
    <name evidence="2" type="ORF">AVDCRST_MAG27-3537</name>
</gene>
<organism evidence="2">
    <name type="scientific">uncultured Craurococcus sp</name>
    <dbReference type="NCBI Taxonomy" id="1135998"/>
    <lineage>
        <taxon>Bacteria</taxon>
        <taxon>Pseudomonadati</taxon>
        <taxon>Pseudomonadota</taxon>
        <taxon>Alphaproteobacteria</taxon>
        <taxon>Acetobacterales</taxon>
        <taxon>Acetobacteraceae</taxon>
        <taxon>Craurococcus</taxon>
        <taxon>environmental samples</taxon>
    </lineage>
</organism>
<name>A0A6J4JHZ1_9PROT</name>
<accession>A0A6J4JHZ1</accession>